<dbReference type="HOGENOM" id="CLU_2694512_0_0_1"/>
<name>A0A0C9XA29_9AGAR</name>
<dbReference type="Proteomes" id="UP000054477">
    <property type="component" value="Unassembled WGS sequence"/>
</dbReference>
<reference evidence="2 3" key="1">
    <citation type="submission" date="2014-04" db="EMBL/GenBank/DDBJ databases">
        <authorList>
            <consortium name="DOE Joint Genome Institute"/>
            <person name="Kuo A."/>
            <person name="Kohler A."/>
            <person name="Nagy L.G."/>
            <person name="Floudas D."/>
            <person name="Copeland A."/>
            <person name="Barry K.W."/>
            <person name="Cichocki N."/>
            <person name="Veneault-Fourrey C."/>
            <person name="LaButti K."/>
            <person name="Lindquist E.A."/>
            <person name="Lipzen A."/>
            <person name="Lundell T."/>
            <person name="Morin E."/>
            <person name="Murat C."/>
            <person name="Sun H."/>
            <person name="Tunlid A."/>
            <person name="Henrissat B."/>
            <person name="Grigoriev I.V."/>
            <person name="Hibbett D.S."/>
            <person name="Martin F."/>
            <person name="Nordberg H.P."/>
            <person name="Cantor M.N."/>
            <person name="Hua S.X."/>
        </authorList>
    </citation>
    <scope>NUCLEOTIDE SEQUENCE [LARGE SCALE GENOMIC DNA]</scope>
    <source>
        <strain evidence="2 3">LaAM-08-1</strain>
    </source>
</reference>
<keyword evidence="3" id="KW-1185">Reference proteome</keyword>
<proteinExistence type="predicted"/>
<evidence type="ECO:0000313" key="3">
    <source>
        <dbReference type="Proteomes" id="UP000054477"/>
    </source>
</evidence>
<reference evidence="3" key="2">
    <citation type="submission" date="2015-01" db="EMBL/GenBank/DDBJ databases">
        <title>Evolutionary Origins and Diversification of the Mycorrhizal Mutualists.</title>
        <authorList>
            <consortium name="DOE Joint Genome Institute"/>
            <consortium name="Mycorrhizal Genomics Consortium"/>
            <person name="Kohler A."/>
            <person name="Kuo A."/>
            <person name="Nagy L.G."/>
            <person name="Floudas D."/>
            <person name="Copeland A."/>
            <person name="Barry K.W."/>
            <person name="Cichocki N."/>
            <person name="Veneault-Fourrey C."/>
            <person name="LaButti K."/>
            <person name="Lindquist E.A."/>
            <person name="Lipzen A."/>
            <person name="Lundell T."/>
            <person name="Morin E."/>
            <person name="Murat C."/>
            <person name="Riley R."/>
            <person name="Ohm R."/>
            <person name="Sun H."/>
            <person name="Tunlid A."/>
            <person name="Henrissat B."/>
            <person name="Grigoriev I.V."/>
            <person name="Hibbett D.S."/>
            <person name="Martin F."/>
        </authorList>
    </citation>
    <scope>NUCLEOTIDE SEQUENCE [LARGE SCALE GENOMIC DNA]</scope>
    <source>
        <strain evidence="3">LaAM-08-1</strain>
    </source>
</reference>
<feature type="non-terminal residue" evidence="2">
    <location>
        <position position="74"/>
    </location>
</feature>
<feature type="region of interest" description="Disordered" evidence="1">
    <location>
        <begin position="36"/>
        <end position="74"/>
    </location>
</feature>
<evidence type="ECO:0000313" key="2">
    <source>
        <dbReference type="EMBL" id="KIJ93152.1"/>
    </source>
</evidence>
<accession>A0A0C9XA29</accession>
<dbReference type="AlphaFoldDB" id="A0A0C9XA29"/>
<protein>
    <submittedName>
        <fullName evidence="2">Uncharacterized protein</fullName>
    </submittedName>
</protein>
<organism evidence="2 3">
    <name type="scientific">Laccaria amethystina LaAM-08-1</name>
    <dbReference type="NCBI Taxonomy" id="1095629"/>
    <lineage>
        <taxon>Eukaryota</taxon>
        <taxon>Fungi</taxon>
        <taxon>Dikarya</taxon>
        <taxon>Basidiomycota</taxon>
        <taxon>Agaricomycotina</taxon>
        <taxon>Agaricomycetes</taxon>
        <taxon>Agaricomycetidae</taxon>
        <taxon>Agaricales</taxon>
        <taxon>Agaricineae</taxon>
        <taxon>Hydnangiaceae</taxon>
        <taxon>Laccaria</taxon>
    </lineage>
</organism>
<gene>
    <name evidence="2" type="ORF">K443DRAFT_684768</name>
</gene>
<sequence>MNPEHVKCSSLGKITFLPDISGVSATSRSLVRHCDVKPDGASRSSETTSGADDASSIKLIETGEDHCRSRRYRN</sequence>
<dbReference type="EMBL" id="KN838862">
    <property type="protein sequence ID" value="KIJ93152.1"/>
    <property type="molecule type" value="Genomic_DNA"/>
</dbReference>
<evidence type="ECO:0000256" key="1">
    <source>
        <dbReference type="SAM" id="MobiDB-lite"/>
    </source>
</evidence>